<feature type="coiled-coil region" evidence="1">
    <location>
        <begin position="250"/>
        <end position="284"/>
    </location>
</feature>
<evidence type="ECO:0000256" key="2">
    <source>
        <dbReference type="SAM" id="MobiDB-lite"/>
    </source>
</evidence>
<keyword evidence="5" id="KW-1185">Reference proteome</keyword>
<feature type="region of interest" description="Disordered" evidence="2">
    <location>
        <begin position="197"/>
        <end position="216"/>
    </location>
</feature>
<gene>
    <name evidence="4" type="ORF">HNP48_001235</name>
</gene>
<evidence type="ECO:0000259" key="3">
    <source>
        <dbReference type="Pfam" id="PF11740"/>
    </source>
</evidence>
<feature type="domain" description="KfrA N-terminal DNA-binding" evidence="3">
    <location>
        <begin position="2"/>
        <end position="124"/>
    </location>
</feature>
<evidence type="ECO:0000313" key="4">
    <source>
        <dbReference type="EMBL" id="MBB6558571.1"/>
    </source>
</evidence>
<dbReference type="InterPro" id="IPR021104">
    <property type="entry name" value="KfrA_DNA-bd_N"/>
</dbReference>
<dbReference type="Proteomes" id="UP000575083">
    <property type="component" value="Unassembled WGS sequence"/>
</dbReference>
<accession>A0A7X0U7Z1</accession>
<dbReference type="Gene3D" id="1.10.287.1490">
    <property type="match status" value="1"/>
</dbReference>
<sequence>MEEVWAAADAVLGLGERPTIERVRQQLGRGSPNTVGPMLDGWYGSLARRLQGPADPADAPAEAEVPLPAPVVRAAKALWGRALQQADEQTAAQWAQSRATLDGEAQALRAAQDEVAREKQRLDDRNAAYAVAMQARDAQIAELVRQTQELQQQLQACQQQLEGLRSESVQLRQAADAQRLQHEARDMEHRAERARLEERAQSQERRLNTEVDRARQESKRLAQQLEVDGRKAAKALADAMDRSRELDAQVGSLQTERANLGRELQSARDEAQGLQAKLDARSNDMLAVLNELRDRLPATPPAPTPGAASKTRARRGKG</sequence>
<feature type="region of interest" description="Disordered" evidence="2">
    <location>
        <begin position="291"/>
        <end position="318"/>
    </location>
</feature>
<keyword evidence="1" id="KW-0175">Coiled coil</keyword>
<dbReference type="Pfam" id="PF11740">
    <property type="entry name" value="KfrA_N"/>
    <property type="match status" value="1"/>
</dbReference>
<dbReference type="EMBL" id="JACHLK010000002">
    <property type="protein sequence ID" value="MBB6558571.1"/>
    <property type="molecule type" value="Genomic_DNA"/>
</dbReference>
<evidence type="ECO:0000313" key="5">
    <source>
        <dbReference type="Proteomes" id="UP000575083"/>
    </source>
</evidence>
<proteinExistence type="predicted"/>
<organism evidence="4 5">
    <name type="scientific">Acidovorax soli</name>
    <dbReference type="NCBI Taxonomy" id="592050"/>
    <lineage>
        <taxon>Bacteria</taxon>
        <taxon>Pseudomonadati</taxon>
        <taxon>Pseudomonadota</taxon>
        <taxon>Betaproteobacteria</taxon>
        <taxon>Burkholderiales</taxon>
        <taxon>Comamonadaceae</taxon>
        <taxon>Acidovorax</taxon>
    </lineage>
</organism>
<comment type="caution">
    <text evidence="4">The sequence shown here is derived from an EMBL/GenBank/DDBJ whole genome shotgun (WGS) entry which is preliminary data.</text>
</comment>
<dbReference type="AlphaFoldDB" id="A0A7X0U7Z1"/>
<protein>
    <submittedName>
        <fullName evidence="4">Chromosome segregation ATPase</fullName>
    </submittedName>
</protein>
<name>A0A7X0U7Z1_9BURK</name>
<evidence type="ECO:0000256" key="1">
    <source>
        <dbReference type="SAM" id="Coils"/>
    </source>
</evidence>
<reference evidence="4 5" key="1">
    <citation type="submission" date="2020-08" db="EMBL/GenBank/DDBJ databases">
        <title>Functional genomics of gut bacteria from endangered species of beetles.</title>
        <authorList>
            <person name="Carlos-Shanley C."/>
        </authorList>
    </citation>
    <scope>NUCLEOTIDE SEQUENCE [LARGE SCALE GENOMIC DNA]</scope>
    <source>
        <strain evidence="4 5">S00198</strain>
    </source>
</reference>